<dbReference type="PANTHER" id="PTHR33112:SF9">
    <property type="entry name" value="HETEROKARYON INCOMPATIBILITY DOMAIN-CONTAINING PROTEIN"/>
    <property type="match status" value="1"/>
</dbReference>
<gene>
    <name evidence="1" type="ORF">NA57DRAFT_77217</name>
</gene>
<organism evidence="1 2">
    <name type="scientific">Rhizodiscina lignyota</name>
    <dbReference type="NCBI Taxonomy" id="1504668"/>
    <lineage>
        <taxon>Eukaryota</taxon>
        <taxon>Fungi</taxon>
        <taxon>Dikarya</taxon>
        <taxon>Ascomycota</taxon>
        <taxon>Pezizomycotina</taxon>
        <taxon>Dothideomycetes</taxon>
        <taxon>Pleosporomycetidae</taxon>
        <taxon>Aulographales</taxon>
        <taxon>Rhizodiscinaceae</taxon>
        <taxon>Rhizodiscina</taxon>
    </lineage>
</organism>
<dbReference type="EMBL" id="ML978128">
    <property type="protein sequence ID" value="KAF2096967.1"/>
    <property type="molecule type" value="Genomic_DNA"/>
</dbReference>
<evidence type="ECO:0008006" key="3">
    <source>
        <dbReference type="Google" id="ProtNLM"/>
    </source>
</evidence>
<dbReference type="AlphaFoldDB" id="A0A9P4IC39"/>
<proteinExistence type="predicted"/>
<accession>A0A9P4IC39</accession>
<dbReference type="OrthoDB" id="3486565at2759"/>
<evidence type="ECO:0000313" key="1">
    <source>
        <dbReference type="EMBL" id="KAF2096967.1"/>
    </source>
</evidence>
<comment type="caution">
    <text evidence="1">The sequence shown here is derived from an EMBL/GenBank/DDBJ whole genome shotgun (WGS) entry which is preliminary data.</text>
</comment>
<keyword evidence="2" id="KW-1185">Reference proteome</keyword>
<evidence type="ECO:0000313" key="2">
    <source>
        <dbReference type="Proteomes" id="UP000799772"/>
    </source>
</evidence>
<dbReference type="PANTHER" id="PTHR33112">
    <property type="entry name" value="DOMAIN PROTEIN, PUTATIVE-RELATED"/>
    <property type="match status" value="1"/>
</dbReference>
<reference evidence="1" key="1">
    <citation type="journal article" date="2020" name="Stud. Mycol.">
        <title>101 Dothideomycetes genomes: a test case for predicting lifestyles and emergence of pathogens.</title>
        <authorList>
            <person name="Haridas S."/>
            <person name="Albert R."/>
            <person name="Binder M."/>
            <person name="Bloem J."/>
            <person name="Labutti K."/>
            <person name="Salamov A."/>
            <person name="Andreopoulos B."/>
            <person name="Baker S."/>
            <person name="Barry K."/>
            <person name="Bills G."/>
            <person name="Bluhm B."/>
            <person name="Cannon C."/>
            <person name="Castanera R."/>
            <person name="Culley D."/>
            <person name="Daum C."/>
            <person name="Ezra D."/>
            <person name="Gonzalez J."/>
            <person name="Henrissat B."/>
            <person name="Kuo A."/>
            <person name="Liang C."/>
            <person name="Lipzen A."/>
            <person name="Lutzoni F."/>
            <person name="Magnuson J."/>
            <person name="Mondo S."/>
            <person name="Nolan M."/>
            <person name="Ohm R."/>
            <person name="Pangilinan J."/>
            <person name="Park H.-J."/>
            <person name="Ramirez L."/>
            <person name="Alfaro M."/>
            <person name="Sun H."/>
            <person name="Tritt A."/>
            <person name="Yoshinaga Y."/>
            <person name="Zwiers L.-H."/>
            <person name="Turgeon B."/>
            <person name="Goodwin S."/>
            <person name="Spatafora J."/>
            <person name="Crous P."/>
            <person name="Grigoriev I."/>
        </authorList>
    </citation>
    <scope>NUCLEOTIDE SEQUENCE</scope>
    <source>
        <strain evidence="1">CBS 133067</strain>
    </source>
</reference>
<protein>
    <recommendedName>
        <fullName evidence="3">Heterokaryon incompatibility protein</fullName>
    </recommendedName>
</protein>
<name>A0A9P4IC39_9PEZI</name>
<dbReference type="Proteomes" id="UP000799772">
    <property type="component" value="Unassembled WGS sequence"/>
</dbReference>
<sequence>MASIYRQSTLTLAATGSKDGTGGLFSDNPEYKLIVTGPNGKQCNIYARKHIRHFGYPVGYEKRYPVIRVRDDSQDFPLLGRGWVYQERLLSKRMLHFGSGERICECHEIHRTASDNVVDLMKTLKEGYMLPLGQPRKWTRETPWRLLVSQYSTLRLTFGKDKLPALSGCAQQVLVDKYPTDPRNFSAQESPYVAGLWRKSLLDDLLWSAADALLPRPEKWRAPSFSWASVDNVVKYPKRLSYQTGVEAEAEQYEPLCTVVGAEGIPSGIDITGAVRYGELRIRGILMKGILLHRPVHYLAEGFDGKDTVAYEPAKEFAYPPSVLLHEDKELFFSADYALHCPGPHHVFPGATIHVLRMQRPIDHNGPDYSLILRRVGEAQVTPEEHQRLGATYVQNGHKYERIGLADISGARVLDAQEKHQFRTRTEYTEVVII</sequence>